<feature type="transmembrane region" description="Helical" evidence="1">
    <location>
        <begin position="39"/>
        <end position="58"/>
    </location>
</feature>
<gene>
    <name evidence="2" type="ORF">HanXRQr2_Chr07g0307621</name>
</gene>
<name>A0A9K3IMM4_HELAN</name>
<evidence type="ECO:0000313" key="2">
    <source>
        <dbReference type="EMBL" id="KAF5799704.1"/>
    </source>
</evidence>
<proteinExistence type="predicted"/>
<dbReference type="Proteomes" id="UP000215914">
    <property type="component" value="Unassembled WGS sequence"/>
</dbReference>
<dbReference type="Gramene" id="mRNA:HanXRQr2_Chr07g0307621">
    <property type="protein sequence ID" value="mRNA:HanXRQr2_Chr07g0307621"/>
    <property type="gene ID" value="HanXRQr2_Chr07g0307621"/>
</dbReference>
<keyword evidence="1" id="KW-0472">Membrane</keyword>
<keyword evidence="1" id="KW-0812">Transmembrane</keyword>
<organism evidence="2 3">
    <name type="scientific">Helianthus annuus</name>
    <name type="common">Common sunflower</name>
    <dbReference type="NCBI Taxonomy" id="4232"/>
    <lineage>
        <taxon>Eukaryota</taxon>
        <taxon>Viridiplantae</taxon>
        <taxon>Streptophyta</taxon>
        <taxon>Embryophyta</taxon>
        <taxon>Tracheophyta</taxon>
        <taxon>Spermatophyta</taxon>
        <taxon>Magnoliopsida</taxon>
        <taxon>eudicotyledons</taxon>
        <taxon>Gunneridae</taxon>
        <taxon>Pentapetalae</taxon>
        <taxon>asterids</taxon>
        <taxon>campanulids</taxon>
        <taxon>Asterales</taxon>
        <taxon>Asteraceae</taxon>
        <taxon>Asteroideae</taxon>
        <taxon>Heliantheae alliance</taxon>
        <taxon>Heliantheae</taxon>
        <taxon>Helianthus</taxon>
    </lineage>
</organism>
<dbReference type="EMBL" id="MNCJ02000322">
    <property type="protein sequence ID" value="KAF5799704.1"/>
    <property type="molecule type" value="Genomic_DNA"/>
</dbReference>
<sequence length="62" mass="7325">METAINHQSVENLLQNYEDLSIIMAYILSMLDQRIQTRIVFSFMFIFFSSSANLNHWVSLRP</sequence>
<reference evidence="2" key="2">
    <citation type="submission" date="2020-06" db="EMBL/GenBank/DDBJ databases">
        <title>Helianthus annuus Genome sequencing and assembly Release 2.</title>
        <authorList>
            <person name="Gouzy J."/>
            <person name="Langlade N."/>
            <person name="Munos S."/>
        </authorList>
    </citation>
    <scope>NUCLEOTIDE SEQUENCE</scope>
    <source>
        <tissue evidence="2">Leaves</tissue>
    </source>
</reference>
<reference evidence="2" key="1">
    <citation type="journal article" date="2017" name="Nature">
        <title>The sunflower genome provides insights into oil metabolism, flowering and Asterid evolution.</title>
        <authorList>
            <person name="Badouin H."/>
            <person name="Gouzy J."/>
            <person name="Grassa C.J."/>
            <person name="Murat F."/>
            <person name="Staton S.E."/>
            <person name="Cottret L."/>
            <person name="Lelandais-Briere C."/>
            <person name="Owens G.L."/>
            <person name="Carrere S."/>
            <person name="Mayjonade B."/>
            <person name="Legrand L."/>
            <person name="Gill N."/>
            <person name="Kane N.C."/>
            <person name="Bowers J.E."/>
            <person name="Hubner S."/>
            <person name="Bellec A."/>
            <person name="Berard A."/>
            <person name="Berges H."/>
            <person name="Blanchet N."/>
            <person name="Boniface M.C."/>
            <person name="Brunel D."/>
            <person name="Catrice O."/>
            <person name="Chaidir N."/>
            <person name="Claudel C."/>
            <person name="Donnadieu C."/>
            <person name="Faraut T."/>
            <person name="Fievet G."/>
            <person name="Helmstetter N."/>
            <person name="King M."/>
            <person name="Knapp S.J."/>
            <person name="Lai Z."/>
            <person name="Le Paslier M.C."/>
            <person name="Lippi Y."/>
            <person name="Lorenzon L."/>
            <person name="Mandel J.R."/>
            <person name="Marage G."/>
            <person name="Marchand G."/>
            <person name="Marquand E."/>
            <person name="Bret-Mestries E."/>
            <person name="Morien E."/>
            <person name="Nambeesan S."/>
            <person name="Nguyen T."/>
            <person name="Pegot-Espagnet P."/>
            <person name="Pouilly N."/>
            <person name="Raftis F."/>
            <person name="Sallet E."/>
            <person name="Schiex T."/>
            <person name="Thomas J."/>
            <person name="Vandecasteele C."/>
            <person name="Vares D."/>
            <person name="Vear F."/>
            <person name="Vautrin S."/>
            <person name="Crespi M."/>
            <person name="Mangin B."/>
            <person name="Burke J.M."/>
            <person name="Salse J."/>
            <person name="Munos S."/>
            <person name="Vincourt P."/>
            <person name="Rieseberg L.H."/>
            <person name="Langlade N.B."/>
        </authorList>
    </citation>
    <scope>NUCLEOTIDE SEQUENCE</scope>
    <source>
        <tissue evidence="2">Leaves</tissue>
    </source>
</reference>
<dbReference type="AlphaFoldDB" id="A0A9K3IMM4"/>
<comment type="caution">
    <text evidence="2">The sequence shown here is derived from an EMBL/GenBank/DDBJ whole genome shotgun (WGS) entry which is preliminary data.</text>
</comment>
<evidence type="ECO:0000313" key="3">
    <source>
        <dbReference type="Proteomes" id="UP000215914"/>
    </source>
</evidence>
<accession>A0A9K3IMM4</accession>
<evidence type="ECO:0000256" key="1">
    <source>
        <dbReference type="SAM" id="Phobius"/>
    </source>
</evidence>
<keyword evidence="1" id="KW-1133">Transmembrane helix</keyword>
<protein>
    <submittedName>
        <fullName evidence="2">Uncharacterized protein</fullName>
    </submittedName>
</protein>
<keyword evidence="3" id="KW-1185">Reference proteome</keyword>